<dbReference type="Gene3D" id="3.40.50.10840">
    <property type="entry name" value="Putative sugar-binding, N-terminal domain"/>
    <property type="match status" value="1"/>
</dbReference>
<keyword evidence="4 9" id="KW-0418">Kinase</keyword>
<comment type="similarity">
    <text evidence="1">Belongs to the four-carbon acid sugar kinase family.</text>
</comment>
<gene>
    <name evidence="9" type="ORF">F4Y42_01180</name>
</gene>
<dbReference type="InterPro" id="IPR042213">
    <property type="entry name" value="NBD_C_sf"/>
</dbReference>
<feature type="domain" description="Four-carbon acid sugar kinase N-terminal" evidence="7">
    <location>
        <begin position="6"/>
        <end position="217"/>
    </location>
</feature>
<keyword evidence="2" id="KW-0808">Transferase</keyword>
<evidence type="ECO:0000256" key="6">
    <source>
        <dbReference type="ARBA" id="ARBA00023277"/>
    </source>
</evidence>
<sequence length="412" mass="43592">MRYLKILADDLTGAADTAARCRRFGLPATIFLDSPETPLPQGALAFTSDSRHLTADAAAKSARKTAASLPALDARWYKKIDSTLRGNVGSELDALLDLVDAPAAVVCPAFPAQRRWLRNGILTAPEVGPPAIHLPSLLREQSRHRVAALSIKEVRGEALATKLKRLMRMEDGCTGRGRLVIAADAITDSDLDRLVMAQEEALPDALLCGSAGLVGALVRREAARETFPALPVGGIGTPGQTVLLVAGSGSEVSHRQIAHLLRCGDDNPQLGTSRLIVLPETDSAATASLNPTRPIWLLQQPQPHPDAALDGPEARQRADHLARVGVAALARRPADVLMLVGGDTAMLFLRHLGAARLKVEQELLPGMPLCSGVIDGRTTLIAIKPGRFGEEGTLVDLLERVGLSGHGASVGE</sequence>
<accession>A0A6B0YPF5</accession>
<evidence type="ECO:0000256" key="3">
    <source>
        <dbReference type="ARBA" id="ARBA00022741"/>
    </source>
</evidence>
<name>A0A6B0YPF5_9CHLR</name>
<dbReference type="Pfam" id="PF07005">
    <property type="entry name" value="SBD_N"/>
    <property type="match status" value="1"/>
</dbReference>
<evidence type="ECO:0000256" key="2">
    <source>
        <dbReference type="ARBA" id="ARBA00022679"/>
    </source>
</evidence>
<dbReference type="SUPFAM" id="SSF142764">
    <property type="entry name" value="YgbK-like"/>
    <property type="match status" value="1"/>
</dbReference>
<organism evidence="9">
    <name type="scientific">Caldilineaceae bacterium SB0664_bin_27</name>
    <dbReference type="NCBI Taxonomy" id="2605260"/>
    <lineage>
        <taxon>Bacteria</taxon>
        <taxon>Bacillati</taxon>
        <taxon>Chloroflexota</taxon>
        <taxon>Caldilineae</taxon>
        <taxon>Caldilineales</taxon>
        <taxon>Caldilineaceae</taxon>
    </lineage>
</organism>
<keyword evidence="5" id="KW-0067">ATP-binding</keyword>
<evidence type="ECO:0000256" key="5">
    <source>
        <dbReference type="ARBA" id="ARBA00022840"/>
    </source>
</evidence>
<dbReference type="Gene3D" id="3.40.980.20">
    <property type="entry name" value="Four-carbon acid sugar kinase, nucleotide binding domain"/>
    <property type="match status" value="1"/>
</dbReference>
<keyword evidence="6" id="KW-0119">Carbohydrate metabolism</keyword>
<evidence type="ECO:0000259" key="7">
    <source>
        <dbReference type="Pfam" id="PF07005"/>
    </source>
</evidence>
<proteinExistence type="inferred from homology"/>
<reference evidence="9" key="1">
    <citation type="submission" date="2019-09" db="EMBL/GenBank/DDBJ databases">
        <title>Characterisation of the sponge microbiome using genome-centric metagenomics.</title>
        <authorList>
            <person name="Engelberts J.P."/>
            <person name="Robbins S.J."/>
            <person name="De Goeij J.M."/>
            <person name="Aranda M."/>
            <person name="Bell S.C."/>
            <person name="Webster N.S."/>
        </authorList>
    </citation>
    <scope>NUCLEOTIDE SEQUENCE</scope>
    <source>
        <strain evidence="9">SB0664_bin_27</strain>
    </source>
</reference>
<dbReference type="InterPro" id="IPR031475">
    <property type="entry name" value="NBD_C"/>
</dbReference>
<dbReference type="Pfam" id="PF17042">
    <property type="entry name" value="NBD_C"/>
    <property type="match status" value="1"/>
</dbReference>
<comment type="caution">
    <text evidence="9">The sequence shown here is derived from an EMBL/GenBank/DDBJ whole genome shotgun (WGS) entry which is preliminary data.</text>
</comment>
<evidence type="ECO:0000256" key="1">
    <source>
        <dbReference type="ARBA" id="ARBA00005715"/>
    </source>
</evidence>
<dbReference type="InterPro" id="IPR010737">
    <property type="entry name" value="4-carb_acid_sugar_kinase_N"/>
</dbReference>
<dbReference type="EMBL" id="VXRG01000009">
    <property type="protein sequence ID" value="MXY92041.1"/>
    <property type="molecule type" value="Genomic_DNA"/>
</dbReference>
<dbReference type="AlphaFoldDB" id="A0A6B0YPF5"/>
<dbReference type="GO" id="GO:0016301">
    <property type="term" value="F:kinase activity"/>
    <property type="evidence" value="ECO:0007669"/>
    <property type="project" value="UniProtKB-KW"/>
</dbReference>
<evidence type="ECO:0000259" key="8">
    <source>
        <dbReference type="Pfam" id="PF17042"/>
    </source>
</evidence>
<keyword evidence="3" id="KW-0547">Nucleotide-binding</keyword>
<dbReference type="InterPro" id="IPR037051">
    <property type="entry name" value="4-carb_acid_sugar_kinase_N_sf"/>
</dbReference>
<evidence type="ECO:0000256" key="4">
    <source>
        <dbReference type="ARBA" id="ARBA00022777"/>
    </source>
</evidence>
<protein>
    <submittedName>
        <fullName evidence="9">Four-carbon acid sugar kinase family protein</fullName>
    </submittedName>
</protein>
<dbReference type="GO" id="GO:0005524">
    <property type="term" value="F:ATP binding"/>
    <property type="evidence" value="ECO:0007669"/>
    <property type="project" value="UniProtKB-KW"/>
</dbReference>
<evidence type="ECO:0000313" key="9">
    <source>
        <dbReference type="EMBL" id="MXY92041.1"/>
    </source>
</evidence>
<feature type="domain" description="Four-carbon acid sugar kinase nucleotide binding" evidence="8">
    <location>
        <begin position="243"/>
        <end position="394"/>
    </location>
</feature>